<gene>
    <name evidence="1" type="ORF">G7B40_033950</name>
</gene>
<keyword evidence="2" id="KW-1185">Reference proteome</keyword>
<dbReference type="Proteomes" id="UP000667802">
    <property type="component" value="Unassembled WGS sequence"/>
</dbReference>
<sequence>MPTTKILFYQEKKGDSPIVEWLRKIREKDPKGFLNCLARVEQLQMSGYELRRPAADYLQDGIYELRAKHRNVQYRLLYFFYGGNIAVIDHGMIKEQSAVPPIDLKNALERKKKFEQNPEKHTFEGVIDT</sequence>
<dbReference type="AlphaFoldDB" id="A0AAP5M8U0"/>
<evidence type="ECO:0000313" key="1">
    <source>
        <dbReference type="EMBL" id="MDR9899526.1"/>
    </source>
</evidence>
<reference evidence="2" key="1">
    <citation type="journal article" date="2021" name="Science">
        <title>Hunting the eagle killer: A cyanobacterial neurotoxin causes vacuolar myelinopathy.</title>
        <authorList>
            <person name="Breinlinger S."/>
            <person name="Phillips T.J."/>
            <person name="Haram B.N."/>
            <person name="Mares J."/>
            <person name="Martinez Yerena J.A."/>
            <person name="Hrouzek P."/>
            <person name="Sobotka R."/>
            <person name="Henderson W.M."/>
            <person name="Schmieder P."/>
            <person name="Williams S.M."/>
            <person name="Lauderdale J.D."/>
            <person name="Wilde H.D."/>
            <person name="Gerrin W."/>
            <person name="Kust A."/>
            <person name="Washington J.W."/>
            <person name="Wagner C."/>
            <person name="Geier B."/>
            <person name="Liebeke M."/>
            <person name="Enke H."/>
            <person name="Niedermeyer T.H.J."/>
            <person name="Wilde S.B."/>
        </authorList>
    </citation>
    <scope>NUCLEOTIDE SEQUENCE [LARGE SCALE GENOMIC DNA]</scope>
    <source>
        <strain evidence="2">Thurmond2011</strain>
    </source>
</reference>
<evidence type="ECO:0000313" key="2">
    <source>
        <dbReference type="Proteomes" id="UP000667802"/>
    </source>
</evidence>
<accession>A0AAP5M8U0</accession>
<dbReference type="Pfam" id="PF05973">
    <property type="entry name" value="Gp49"/>
    <property type="match status" value="1"/>
</dbReference>
<protein>
    <submittedName>
        <fullName evidence="1">Type II toxin-antitoxin system RelE/ParE family toxin</fullName>
    </submittedName>
</protein>
<organism evidence="1 2">
    <name type="scientific">Aetokthonos hydrillicola Thurmond2011</name>
    <dbReference type="NCBI Taxonomy" id="2712845"/>
    <lineage>
        <taxon>Bacteria</taxon>
        <taxon>Bacillati</taxon>
        <taxon>Cyanobacteriota</taxon>
        <taxon>Cyanophyceae</taxon>
        <taxon>Nostocales</taxon>
        <taxon>Hapalosiphonaceae</taxon>
        <taxon>Aetokthonos</taxon>
    </lineage>
</organism>
<dbReference type="EMBL" id="JAALHA020000025">
    <property type="protein sequence ID" value="MDR9899526.1"/>
    <property type="molecule type" value="Genomic_DNA"/>
</dbReference>
<comment type="caution">
    <text evidence="1">The sequence shown here is derived from an EMBL/GenBank/DDBJ whole genome shotgun (WGS) entry which is preliminary data.</text>
</comment>
<dbReference type="InterPro" id="IPR009241">
    <property type="entry name" value="HigB-like"/>
</dbReference>
<dbReference type="RefSeq" id="WP_208342240.1">
    <property type="nucleotide sequence ID" value="NZ_CAWQFN010000115.1"/>
</dbReference>
<proteinExistence type="predicted"/>
<name>A0AAP5M8U0_9CYAN</name>